<feature type="compositionally biased region" description="Basic and acidic residues" evidence="1">
    <location>
        <begin position="556"/>
        <end position="565"/>
    </location>
</feature>
<protein>
    <submittedName>
        <fullName evidence="3">Uncharacterized protein LOC116218500</fullName>
    </submittedName>
</protein>
<feature type="region of interest" description="Disordered" evidence="1">
    <location>
        <begin position="345"/>
        <end position="371"/>
    </location>
</feature>
<feature type="region of interest" description="Disordered" evidence="1">
    <location>
        <begin position="392"/>
        <end position="509"/>
    </location>
</feature>
<feature type="compositionally biased region" description="Basic and acidic residues" evidence="1">
    <location>
        <begin position="674"/>
        <end position="683"/>
    </location>
</feature>
<reference evidence="3" key="1">
    <citation type="submission" date="2025-08" db="UniProtKB">
        <authorList>
            <consortium name="RefSeq"/>
        </authorList>
    </citation>
    <scope>IDENTIFICATION</scope>
</reference>
<feature type="compositionally biased region" description="Basic and acidic residues" evidence="1">
    <location>
        <begin position="222"/>
        <end position="232"/>
    </location>
</feature>
<feature type="region of interest" description="Disordered" evidence="1">
    <location>
        <begin position="529"/>
        <end position="583"/>
    </location>
</feature>
<feature type="region of interest" description="Disordered" evidence="1">
    <location>
        <begin position="629"/>
        <end position="683"/>
    </location>
</feature>
<organism evidence="2 3">
    <name type="scientific">Clupea harengus</name>
    <name type="common">Atlantic herring</name>
    <dbReference type="NCBI Taxonomy" id="7950"/>
    <lineage>
        <taxon>Eukaryota</taxon>
        <taxon>Metazoa</taxon>
        <taxon>Chordata</taxon>
        <taxon>Craniata</taxon>
        <taxon>Vertebrata</taxon>
        <taxon>Euteleostomi</taxon>
        <taxon>Actinopterygii</taxon>
        <taxon>Neopterygii</taxon>
        <taxon>Teleostei</taxon>
        <taxon>Clupei</taxon>
        <taxon>Clupeiformes</taxon>
        <taxon>Clupeoidei</taxon>
        <taxon>Clupeidae</taxon>
        <taxon>Clupea</taxon>
    </lineage>
</organism>
<keyword evidence="2" id="KW-1185">Reference proteome</keyword>
<feature type="compositionally biased region" description="Polar residues" evidence="1">
    <location>
        <begin position="630"/>
        <end position="639"/>
    </location>
</feature>
<name>A0A6P8EWP3_CLUHA</name>
<dbReference type="Proteomes" id="UP000515152">
    <property type="component" value="Chromosome 22"/>
</dbReference>
<dbReference type="GeneID" id="116218500"/>
<evidence type="ECO:0000256" key="1">
    <source>
        <dbReference type="SAM" id="MobiDB-lite"/>
    </source>
</evidence>
<accession>A0A6P8EWP3</accession>
<feature type="compositionally biased region" description="Polar residues" evidence="1">
    <location>
        <begin position="133"/>
        <end position="148"/>
    </location>
</feature>
<dbReference type="AlphaFoldDB" id="A0A6P8EWP3"/>
<feature type="compositionally biased region" description="Low complexity" evidence="1">
    <location>
        <begin position="640"/>
        <end position="663"/>
    </location>
</feature>
<feature type="compositionally biased region" description="Basic and acidic residues" evidence="1">
    <location>
        <begin position="163"/>
        <end position="175"/>
    </location>
</feature>
<feature type="compositionally biased region" description="Low complexity" evidence="1">
    <location>
        <begin position="349"/>
        <end position="363"/>
    </location>
</feature>
<feature type="compositionally biased region" description="Basic and acidic residues" evidence="1">
    <location>
        <begin position="66"/>
        <end position="84"/>
    </location>
</feature>
<evidence type="ECO:0000313" key="2">
    <source>
        <dbReference type="Proteomes" id="UP000515152"/>
    </source>
</evidence>
<feature type="compositionally biased region" description="Polar residues" evidence="1">
    <location>
        <begin position="95"/>
        <end position="111"/>
    </location>
</feature>
<gene>
    <name evidence="3" type="primary">LOC116218500</name>
</gene>
<evidence type="ECO:0000313" key="3">
    <source>
        <dbReference type="RefSeq" id="XP_031416285.1"/>
    </source>
</evidence>
<feature type="compositionally biased region" description="Basic and acidic residues" evidence="1">
    <location>
        <begin position="572"/>
        <end position="582"/>
    </location>
</feature>
<dbReference type="OrthoDB" id="9393938at2759"/>
<feature type="compositionally biased region" description="Polar residues" evidence="1">
    <location>
        <begin position="546"/>
        <end position="555"/>
    </location>
</feature>
<feature type="compositionally biased region" description="Basic and acidic residues" evidence="1">
    <location>
        <begin position="450"/>
        <end position="460"/>
    </location>
</feature>
<dbReference type="KEGG" id="char:116218500"/>
<dbReference type="RefSeq" id="XP_031416285.1">
    <property type="nucleotide sequence ID" value="XM_031560425.2"/>
</dbReference>
<feature type="region of interest" description="Disordered" evidence="1">
    <location>
        <begin position="62"/>
        <end position="245"/>
    </location>
</feature>
<feature type="region of interest" description="Disordered" evidence="1">
    <location>
        <begin position="301"/>
        <end position="326"/>
    </location>
</feature>
<sequence length="683" mass="71966">MPVTIRKRSWEAHVTHRSAPRYSYDDLDLVCCPGVRKDGPRSRRGRRERCASMPECCHPGVATFATEDRRPQGLEGEAGEKESSETSLADVFESGSVQNDDIFADQSQRSGYSLAPPTAASATELDGDGGKASPNQPNTLAKNPTASETAADAPLDPPNDNNIRSHRDDLQRPEVADSDCPVAQYPNDLTDSDTKTSLARHPDVMDSPKAPANPAQTTVAADRADAAQKEDSTAATLDPHATSTAWENAPAPLSCRVHLNGFEESSVLKADMLNRVPSIELATGESVPDHKPDAVRQGHMTGEAECCERPGKGQTDLGRPDADISGMDVTQEARGPEGLALATAHEVRGSSAQAAQTSGAGKSEGSPSAQKLADCEHLKTHLEAFGGEPCETAMREGASSESPESLSVDVECSGTTGASQERRHEGACGGSKLDTILEVSLSETGDEIGGAERQDKEDSKATVQLLSPTPKETGESPGPAGGVGVEPPSSNNMALDQGPEGHQSNKSLTSTCSAQLVLCEAEDFSSKMAAIEEEEGLDAGRCHPTLPTSSEPTEQQEPRSEENTVKLRVRKSSREERERSRLDSMVLLIMKLDQLDQEIESALCSTSSMVSTPTLRRKGISEMDLGSLSEAGSVSASTQSLHSPLHRLSSSSSSTGPAGPTGAKPKSGILAVVSEKDKAGKCG</sequence>
<proteinExistence type="predicted"/>